<dbReference type="Gene3D" id="1.10.10.10">
    <property type="entry name" value="Winged helix-like DNA-binding domain superfamily/Winged helix DNA-binding domain"/>
    <property type="match status" value="1"/>
</dbReference>
<evidence type="ECO:0000313" key="3">
    <source>
        <dbReference type="EMBL" id="GGI09908.1"/>
    </source>
</evidence>
<dbReference type="Proteomes" id="UP000632535">
    <property type="component" value="Unassembled WGS sequence"/>
</dbReference>
<organism evidence="3 4">
    <name type="scientific">Isoptericola cucumis</name>
    <dbReference type="NCBI Taxonomy" id="1776856"/>
    <lineage>
        <taxon>Bacteria</taxon>
        <taxon>Bacillati</taxon>
        <taxon>Actinomycetota</taxon>
        <taxon>Actinomycetes</taxon>
        <taxon>Micrococcales</taxon>
        <taxon>Promicromonosporaceae</taxon>
        <taxon>Isoptericola</taxon>
    </lineage>
</organism>
<dbReference type="InterPro" id="IPR036388">
    <property type="entry name" value="WH-like_DNA-bd_sf"/>
</dbReference>
<dbReference type="SUPFAM" id="SSF46785">
    <property type="entry name" value="Winged helix' DNA-binding domain"/>
    <property type="match status" value="1"/>
</dbReference>
<evidence type="ECO:0000259" key="2">
    <source>
        <dbReference type="SMART" id="SM00418"/>
    </source>
</evidence>
<protein>
    <recommendedName>
        <fullName evidence="2">HTH arsR-type domain-containing protein</fullName>
    </recommendedName>
</protein>
<keyword evidence="4" id="KW-1185">Reference proteome</keyword>
<proteinExistence type="predicted"/>
<dbReference type="SMART" id="SM00418">
    <property type="entry name" value="HTH_ARSR"/>
    <property type="match status" value="1"/>
</dbReference>
<feature type="domain" description="HTH arsR-type" evidence="2">
    <location>
        <begin position="7"/>
        <end position="100"/>
    </location>
</feature>
<dbReference type="CDD" id="cd00090">
    <property type="entry name" value="HTH_ARSR"/>
    <property type="match status" value="1"/>
</dbReference>
<dbReference type="EMBL" id="BMDG01000010">
    <property type="protein sequence ID" value="GGI09908.1"/>
    <property type="molecule type" value="Genomic_DNA"/>
</dbReference>
<feature type="region of interest" description="Disordered" evidence="1">
    <location>
        <begin position="112"/>
        <end position="139"/>
    </location>
</feature>
<name>A0ABQ2BB52_9MICO</name>
<feature type="compositionally biased region" description="Basic and acidic residues" evidence="1">
    <location>
        <begin position="117"/>
        <end position="127"/>
    </location>
</feature>
<evidence type="ECO:0000313" key="4">
    <source>
        <dbReference type="Proteomes" id="UP000632535"/>
    </source>
</evidence>
<evidence type="ECO:0000256" key="1">
    <source>
        <dbReference type="SAM" id="MobiDB-lite"/>
    </source>
</evidence>
<comment type="caution">
    <text evidence="3">The sequence shown here is derived from an EMBL/GenBank/DDBJ whole genome shotgun (WGS) entry which is preliminary data.</text>
</comment>
<dbReference type="Pfam" id="PF12840">
    <property type="entry name" value="HTH_20"/>
    <property type="match status" value="1"/>
</dbReference>
<sequence>MVVRDPEALRAIAHPVRQSILVQLAAMGHARAADLAKAIDQPANSVSFHLRVLAKAGMIAEAPERARDKRDRVWTNVAKSYSVKPTGDEAADLILRPTLAWLSDVFAHDSCDDEATDDRSDETRDQADDGAAGDGPRDPGRTFMLSTILLAPDEAAELVRELGELLNRWGERSLAAARDDSAAPRELYQVLAAAAPRDDPAGNAGA</sequence>
<accession>A0ABQ2BB52</accession>
<dbReference type="InterPro" id="IPR001845">
    <property type="entry name" value="HTH_ArsR_DNA-bd_dom"/>
</dbReference>
<gene>
    <name evidence="3" type="ORF">GCM10007368_28600</name>
</gene>
<dbReference type="InterPro" id="IPR036390">
    <property type="entry name" value="WH_DNA-bd_sf"/>
</dbReference>
<dbReference type="InterPro" id="IPR011991">
    <property type="entry name" value="ArsR-like_HTH"/>
</dbReference>
<reference evidence="4" key="1">
    <citation type="journal article" date="2019" name="Int. J. Syst. Evol. Microbiol.">
        <title>The Global Catalogue of Microorganisms (GCM) 10K type strain sequencing project: providing services to taxonomists for standard genome sequencing and annotation.</title>
        <authorList>
            <consortium name="The Broad Institute Genomics Platform"/>
            <consortium name="The Broad Institute Genome Sequencing Center for Infectious Disease"/>
            <person name="Wu L."/>
            <person name="Ma J."/>
        </authorList>
    </citation>
    <scope>NUCLEOTIDE SEQUENCE [LARGE SCALE GENOMIC DNA]</scope>
    <source>
        <strain evidence="4">CCM 8653</strain>
    </source>
</reference>